<dbReference type="GO" id="GO:0005829">
    <property type="term" value="C:cytosol"/>
    <property type="evidence" value="ECO:0007669"/>
    <property type="project" value="TreeGrafter"/>
</dbReference>
<keyword evidence="4" id="KW-0012">Acyltransferase</keyword>
<accession>A0A917J754</accession>
<protein>
    <submittedName>
        <fullName evidence="5">Acetyltransferase</fullName>
    </submittedName>
</protein>
<dbReference type="CDD" id="cd04647">
    <property type="entry name" value="LbH_MAT_like"/>
    <property type="match status" value="1"/>
</dbReference>
<dbReference type="EMBL" id="BMDO01000001">
    <property type="protein sequence ID" value="GGI49741.1"/>
    <property type="molecule type" value="Genomic_DNA"/>
</dbReference>
<evidence type="ECO:0000256" key="3">
    <source>
        <dbReference type="ARBA" id="ARBA00022737"/>
    </source>
</evidence>
<evidence type="ECO:0000256" key="1">
    <source>
        <dbReference type="ARBA" id="ARBA00007274"/>
    </source>
</evidence>
<evidence type="ECO:0000313" key="5">
    <source>
        <dbReference type="EMBL" id="GGI49741.1"/>
    </source>
</evidence>
<dbReference type="Proteomes" id="UP000662074">
    <property type="component" value="Unassembled WGS sequence"/>
</dbReference>
<dbReference type="GO" id="GO:0008374">
    <property type="term" value="F:O-acyltransferase activity"/>
    <property type="evidence" value="ECO:0007669"/>
    <property type="project" value="TreeGrafter"/>
</dbReference>
<keyword evidence="2" id="KW-0808">Transferase</keyword>
<dbReference type="InterPro" id="IPR011004">
    <property type="entry name" value="Trimer_LpxA-like_sf"/>
</dbReference>
<organism evidence="5 6">
    <name type="scientific">Mucilaginibacter galii</name>
    <dbReference type="NCBI Taxonomy" id="2005073"/>
    <lineage>
        <taxon>Bacteria</taxon>
        <taxon>Pseudomonadati</taxon>
        <taxon>Bacteroidota</taxon>
        <taxon>Sphingobacteriia</taxon>
        <taxon>Sphingobacteriales</taxon>
        <taxon>Sphingobacteriaceae</taxon>
        <taxon>Mucilaginibacter</taxon>
    </lineage>
</organism>
<dbReference type="PROSITE" id="PS00101">
    <property type="entry name" value="HEXAPEP_TRANSFERASES"/>
    <property type="match status" value="1"/>
</dbReference>
<name>A0A917J754_9SPHI</name>
<gene>
    <name evidence="5" type="ORF">GCM10011425_09530</name>
</gene>
<comment type="similarity">
    <text evidence="1">Belongs to the transferase hexapeptide repeat family.</text>
</comment>
<sequence length="215" mass="24009">MIYKIQINTKRMSLKDKIKNDPKLKKIVHRMLIPKGEATPRFWVKLLVNPFLHKRGKGSKIRYRTRIDVLPFNRFELGQNSTIEDFCTINNGVGDVLIGENTLIGMSNVIIGPVTIGNDVIMAQNIVVSALNHEYRDVTMPIHAQKILTAPIIIEDDCWIAANAVITAGVTIGKHSVVAANAVVTKDIPPYSVAVGNPAKVIKKYDFDLKDWVRV</sequence>
<dbReference type="SUPFAM" id="SSF51161">
    <property type="entry name" value="Trimeric LpxA-like enzymes"/>
    <property type="match status" value="1"/>
</dbReference>
<evidence type="ECO:0000256" key="4">
    <source>
        <dbReference type="ARBA" id="ARBA00023315"/>
    </source>
</evidence>
<dbReference type="Gene3D" id="2.160.10.10">
    <property type="entry name" value="Hexapeptide repeat proteins"/>
    <property type="match status" value="1"/>
</dbReference>
<dbReference type="InterPro" id="IPR018357">
    <property type="entry name" value="Hexapep_transf_CS"/>
</dbReference>
<keyword evidence="6" id="KW-1185">Reference proteome</keyword>
<proteinExistence type="inferred from homology"/>
<dbReference type="PANTHER" id="PTHR23416:SF23">
    <property type="entry name" value="ACETYLTRANSFERASE C18B11.09C-RELATED"/>
    <property type="match status" value="1"/>
</dbReference>
<reference evidence="5" key="2">
    <citation type="submission" date="2020-09" db="EMBL/GenBank/DDBJ databases">
        <authorList>
            <person name="Sun Q."/>
            <person name="Sedlacek I."/>
        </authorList>
    </citation>
    <scope>NUCLEOTIDE SEQUENCE</scope>
    <source>
        <strain evidence="5">CCM 8711</strain>
    </source>
</reference>
<evidence type="ECO:0000256" key="2">
    <source>
        <dbReference type="ARBA" id="ARBA00022679"/>
    </source>
</evidence>
<dbReference type="PANTHER" id="PTHR23416">
    <property type="entry name" value="SIALIC ACID SYNTHASE-RELATED"/>
    <property type="match status" value="1"/>
</dbReference>
<keyword evidence="3" id="KW-0677">Repeat</keyword>
<dbReference type="Pfam" id="PF14602">
    <property type="entry name" value="Hexapep_2"/>
    <property type="match status" value="1"/>
</dbReference>
<dbReference type="InterPro" id="IPR001451">
    <property type="entry name" value="Hexapep"/>
</dbReference>
<dbReference type="Pfam" id="PF00132">
    <property type="entry name" value="Hexapep"/>
    <property type="match status" value="1"/>
</dbReference>
<evidence type="ECO:0000313" key="6">
    <source>
        <dbReference type="Proteomes" id="UP000662074"/>
    </source>
</evidence>
<reference evidence="5" key="1">
    <citation type="journal article" date="2014" name="Int. J. Syst. Evol. Microbiol.">
        <title>Complete genome sequence of Corynebacterium casei LMG S-19264T (=DSM 44701T), isolated from a smear-ripened cheese.</title>
        <authorList>
            <consortium name="US DOE Joint Genome Institute (JGI-PGF)"/>
            <person name="Walter F."/>
            <person name="Albersmeier A."/>
            <person name="Kalinowski J."/>
            <person name="Ruckert C."/>
        </authorList>
    </citation>
    <scope>NUCLEOTIDE SEQUENCE</scope>
    <source>
        <strain evidence="5">CCM 8711</strain>
    </source>
</reference>
<comment type="caution">
    <text evidence="5">The sequence shown here is derived from an EMBL/GenBank/DDBJ whole genome shotgun (WGS) entry which is preliminary data.</text>
</comment>
<dbReference type="InterPro" id="IPR051159">
    <property type="entry name" value="Hexapeptide_acetyltransf"/>
</dbReference>
<dbReference type="AlphaFoldDB" id="A0A917J754"/>